<dbReference type="Proteomes" id="UP000315783">
    <property type="component" value="Unassembled WGS sequence"/>
</dbReference>
<gene>
    <name evidence="1" type="ORF">IF1G_08192</name>
</gene>
<reference evidence="1 2" key="1">
    <citation type="journal article" date="2019" name="Appl. Microbiol. Biotechnol.">
        <title>Genome sequence of Isaria javanica and comparative genome analysis insights into family S53 peptidase evolution in fungal entomopathogens.</title>
        <authorList>
            <person name="Lin R."/>
            <person name="Zhang X."/>
            <person name="Xin B."/>
            <person name="Zou M."/>
            <person name="Gao Y."/>
            <person name="Qin F."/>
            <person name="Hu Q."/>
            <person name="Xie B."/>
            <person name="Cheng X."/>
        </authorList>
    </citation>
    <scope>NUCLEOTIDE SEQUENCE [LARGE SCALE GENOMIC DNA]</scope>
    <source>
        <strain evidence="1 2">IJ1G</strain>
    </source>
</reference>
<proteinExistence type="predicted"/>
<keyword evidence="2" id="KW-1185">Reference proteome</keyword>
<comment type="caution">
    <text evidence="1">The sequence shown here is derived from an EMBL/GenBank/DDBJ whole genome shotgun (WGS) entry which is preliminary data.</text>
</comment>
<protein>
    <submittedName>
        <fullName evidence="1">Uncharacterized protein</fullName>
    </submittedName>
</protein>
<sequence>MRRGKDRKTRNVVARSDDRLPLVTLFIQKRKKHINDALSVTCEPQHCLMLPVKPQDVLKLWLTSVAAHWISIAETSTRPEHRPAARPPRLVRLGELSQSRPIGHADGTSQYTMESGASAILMGDPVRWLGI</sequence>
<evidence type="ECO:0000313" key="1">
    <source>
        <dbReference type="EMBL" id="TQV92889.1"/>
    </source>
</evidence>
<name>A0A545UTW1_9HYPO</name>
<organism evidence="1 2">
    <name type="scientific">Cordyceps javanica</name>
    <dbReference type="NCBI Taxonomy" id="43265"/>
    <lineage>
        <taxon>Eukaryota</taxon>
        <taxon>Fungi</taxon>
        <taxon>Dikarya</taxon>
        <taxon>Ascomycota</taxon>
        <taxon>Pezizomycotina</taxon>
        <taxon>Sordariomycetes</taxon>
        <taxon>Hypocreomycetidae</taxon>
        <taxon>Hypocreales</taxon>
        <taxon>Cordycipitaceae</taxon>
        <taxon>Cordyceps</taxon>
    </lineage>
</organism>
<evidence type="ECO:0000313" key="2">
    <source>
        <dbReference type="Proteomes" id="UP000315783"/>
    </source>
</evidence>
<dbReference type="AlphaFoldDB" id="A0A545UTW1"/>
<dbReference type="EMBL" id="SPUK01000013">
    <property type="protein sequence ID" value="TQV92889.1"/>
    <property type="molecule type" value="Genomic_DNA"/>
</dbReference>
<accession>A0A545UTW1</accession>